<evidence type="ECO:0000313" key="2">
    <source>
        <dbReference type="Proteomes" id="UP000542813"/>
    </source>
</evidence>
<dbReference type="Proteomes" id="UP000542813">
    <property type="component" value="Unassembled WGS sequence"/>
</dbReference>
<gene>
    <name evidence="1" type="ORF">HD601_004964</name>
</gene>
<dbReference type="AlphaFoldDB" id="A0A7W9GV70"/>
<comment type="caution">
    <text evidence="1">The sequence shown here is derived from an EMBL/GenBank/DDBJ whole genome shotgun (WGS) entry which is preliminary data.</text>
</comment>
<reference evidence="1 2" key="1">
    <citation type="submission" date="2020-08" db="EMBL/GenBank/DDBJ databases">
        <title>Sequencing the genomes of 1000 actinobacteria strains.</title>
        <authorList>
            <person name="Klenk H.-P."/>
        </authorList>
    </citation>
    <scope>NUCLEOTIDE SEQUENCE [LARGE SCALE GENOMIC DNA]</scope>
    <source>
        <strain evidence="1 2">DSM 102122</strain>
    </source>
</reference>
<keyword evidence="2" id="KW-1185">Reference proteome</keyword>
<name>A0A7W9GV70_9ACTN</name>
<protein>
    <submittedName>
        <fullName evidence="1">Uncharacterized protein</fullName>
    </submittedName>
</protein>
<organism evidence="1 2">
    <name type="scientific">Jiangella mangrovi</name>
    <dbReference type="NCBI Taxonomy" id="1524084"/>
    <lineage>
        <taxon>Bacteria</taxon>
        <taxon>Bacillati</taxon>
        <taxon>Actinomycetota</taxon>
        <taxon>Actinomycetes</taxon>
        <taxon>Jiangellales</taxon>
        <taxon>Jiangellaceae</taxon>
        <taxon>Jiangella</taxon>
    </lineage>
</organism>
<accession>A0A7W9GV70</accession>
<dbReference type="RefSeq" id="WP_184830335.1">
    <property type="nucleotide sequence ID" value="NZ_JACHMM010000001.1"/>
</dbReference>
<proteinExistence type="predicted"/>
<dbReference type="EMBL" id="JACHMM010000001">
    <property type="protein sequence ID" value="MBB5790389.1"/>
    <property type="molecule type" value="Genomic_DNA"/>
</dbReference>
<sequence length="102" mass="11323">MDTDEGRMPTRRTLRPSVLDATMHPAGAAAPAISWVSWKRHEMNSRPPRGSAAGFSIQPFNHALIDALAGDDRVPWGHLGVLTAWRVLGALVAVRRFRWEAR</sequence>
<evidence type="ECO:0000313" key="1">
    <source>
        <dbReference type="EMBL" id="MBB5790389.1"/>
    </source>
</evidence>